<reference evidence="1 2" key="1">
    <citation type="submission" date="2020-08" db="EMBL/GenBank/DDBJ databases">
        <title>Genomic Encyclopedia of Type Strains, Phase IV (KMG-IV): sequencing the most valuable type-strain genomes for metagenomic binning, comparative biology and taxonomic classification.</title>
        <authorList>
            <person name="Goeker M."/>
        </authorList>
    </citation>
    <scope>NUCLEOTIDE SEQUENCE [LARGE SCALE GENOMIC DNA]</scope>
    <source>
        <strain evidence="1 2">DSM 11590</strain>
    </source>
</reference>
<dbReference type="EMBL" id="JACIIX010000009">
    <property type="protein sequence ID" value="MBB6211100.1"/>
    <property type="molecule type" value="Genomic_DNA"/>
</dbReference>
<dbReference type="Proteomes" id="UP000544872">
    <property type="component" value="Unassembled WGS sequence"/>
</dbReference>
<evidence type="ECO:0000313" key="1">
    <source>
        <dbReference type="EMBL" id="MBB6211100.1"/>
    </source>
</evidence>
<keyword evidence="2" id="KW-1185">Reference proteome</keyword>
<dbReference type="AlphaFoldDB" id="A0A7W9ZH18"/>
<sequence>MDPIIAFLNKIIAAQLPAITQAAQNGIRSAGLDPMGSVVSGHETLGSIDLGIGSASVGADYSVNNLAGLSSIVVDTLAITSGGTDPNDPSAVSGTVVLDAHLGQTLTARVGGGLDASLLFIHKSVGVSGTAAVSGVTATGTGTFSAKISGSQLCLTRVSLSSLSLNYGGASIDIDGLGFFNSFLSPLEDLVLDALKGTIRGGIADAVRPVLNDQIGGLLPLCADMS</sequence>
<name>A0A7W9ZH18_NOVIT</name>
<accession>A0A7W9ZH18</accession>
<proteinExistence type="predicted"/>
<dbReference type="RefSeq" id="WP_184263917.1">
    <property type="nucleotide sequence ID" value="NZ_JACIIX010000009.1"/>
</dbReference>
<comment type="caution">
    <text evidence="1">The sequence shown here is derived from an EMBL/GenBank/DDBJ whole genome shotgun (WGS) entry which is preliminary data.</text>
</comment>
<organism evidence="1 2">
    <name type="scientific">Novispirillum itersonii</name>
    <name type="common">Aquaspirillum itersonii</name>
    <dbReference type="NCBI Taxonomy" id="189"/>
    <lineage>
        <taxon>Bacteria</taxon>
        <taxon>Pseudomonadati</taxon>
        <taxon>Pseudomonadota</taxon>
        <taxon>Alphaproteobacteria</taxon>
        <taxon>Rhodospirillales</taxon>
        <taxon>Novispirillaceae</taxon>
        <taxon>Novispirillum</taxon>
    </lineage>
</organism>
<evidence type="ECO:0000313" key="2">
    <source>
        <dbReference type="Proteomes" id="UP000544872"/>
    </source>
</evidence>
<gene>
    <name evidence="1" type="ORF">FHS48_002535</name>
</gene>
<protein>
    <submittedName>
        <fullName evidence="1">Uncharacterized protein</fullName>
    </submittedName>
</protein>